<dbReference type="AlphaFoldDB" id="A0A919V3B1"/>
<reference evidence="2" key="1">
    <citation type="submission" date="2021-01" db="EMBL/GenBank/DDBJ databases">
        <title>Whole genome shotgun sequence of Sphaerisporangium rufum NBRC 109079.</title>
        <authorList>
            <person name="Komaki H."/>
            <person name="Tamura T."/>
        </authorList>
    </citation>
    <scope>NUCLEOTIDE SEQUENCE</scope>
    <source>
        <strain evidence="2">NBRC 109079</strain>
    </source>
</reference>
<evidence type="ECO:0000313" key="3">
    <source>
        <dbReference type="Proteomes" id="UP000655287"/>
    </source>
</evidence>
<dbReference type="Proteomes" id="UP000655287">
    <property type="component" value="Unassembled WGS sequence"/>
</dbReference>
<organism evidence="2 3">
    <name type="scientific">Sphaerisporangium rufum</name>
    <dbReference type="NCBI Taxonomy" id="1381558"/>
    <lineage>
        <taxon>Bacteria</taxon>
        <taxon>Bacillati</taxon>
        <taxon>Actinomycetota</taxon>
        <taxon>Actinomycetes</taxon>
        <taxon>Streptosporangiales</taxon>
        <taxon>Streptosporangiaceae</taxon>
        <taxon>Sphaerisporangium</taxon>
    </lineage>
</organism>
<comment type="caution">
    <text evidence="2">The sequence shown here is derived from an EMBL/GenBank/DDBJ whole genome shotgun (WGS) entry which is preliminary data.</text>
</comment>
<proteinExistence type="predicted"/>
<evidence type="ECO:0000256" key="1">
    <source>
        <dbReference type="SAM" id="MobiDB-lite"/>
    </source>
</evidence>
<sequence length="90" mass="9296">MGLVPNPVTSTSDADVAGPATATPVTSIAAAATAPSNMDLSFMGRPSFSTGAKVSREYRSRSGRRQGAAGPAVPGRALTWTMPSRRISRF</sequence>
<evidence type="ECO:0000313" key="2">
    <source>
        <dbReference type="EMBL" id="GII79873.1"/>
    </source>
</evidence>
<accession>A0A919V3B1</accession>
<name>A0A919V3B1_9ACTN</name>
<feature type="region of interest" description="Disordered" evidence="1">
    <location>
        <begin position="44"/>
        <end position="76"/>
    </location>
</feature>
<gene>
    <name evidence="2" type="ORF">Sru01_48550</name>
</gene>
<keyword evidence="3" id="KW-1185">Reference proteome</keyword>
<dbReference type="EMBL" id="BOOU01000065">
    <property type="protein sequence ID" value="GII79873.1"/>
    <property type="molecule type" value="Genomic_DNA"/>
</dbReference>
<protein>
    <submittedName>
        <fullName evidence="2">Uncharacterized protein</fullName>
    </submittedName>
</protein>